<dbReference type="HAMAP" id="MF_00715">
    <property type="entry name" value="SlyX"/>
    <property type="match status" value="1"/>
</dbReference>
<gene>
    <name evidence="1" type="primary">slyX</name>
    <name evidence="3" type="ORF">DEW08_23535</name>
</gene>
<keyword evidence="2" id="KW-0175">Coiled coil</keyword>
<sequence length="75" mass="8694">MADTPDPSTDQRLTDLEIRLAHHEKMAEEMSQVLFEQGRTIDRMAQQIKRLRDRLLELESSAARAPIDEPPPPHY</sequence>
<dbReference type="Gene3D" id="1.20.5.300">
    <property type="match status" value="1"/>
</dbReference>
<dbReference type="RefSeq" id="WP_109331832.1">
    <property type="nucleotide sequence ID" value="NZ_CP029356.1"/>
</dbReference>
<dbReference type="Proteomes" id="UP000245629">
    <property type="component" value="Plasmid unnamed1"/>
</dbReference>
<proteinExistence type="inferred from homology"/>
<dbReference type="OrthoDB" id="7306611at2"/>
<reference evidence="4" key="1">
    <citation type="submission" date="2018-05" db="EMBL/GenBank/DDBJ databases">
        <title>Azospirillum thermophila sp. nov., a novel isolated from hot spring.</title>
        <authorList>
            <person name="Zhao Z."/>
        </authorList>
    </citation>
    <scope>NUCLEOTIDE SEQUENCE [LARGE SCALE GENOMIC DNA]</scope>
    <source>
        <strain evidence="4">CFH 70021</strain>
        <plasmid evidence="4">unnamed1</plasmid>
    </source>
</reference>
<dbReference type="Pfam" id="PF04102">
    <property type="entry name" value="SlyX"/>
    <property type="match status" value="1"/>
</dbReference>
<accession>A0A2S2CWV3</accession>
<evidence type="ECO:0000313" key="3">
    <source>
        <dbReference type="EMBL" id="AWK89003.1"/>
    </source>
</evidence>
<dbReference type="PANTHER" id="PTHR36508:SF1">
    <property type="entry name" value="PROTEIN SLYX"/>
    <property type="match status" value="1"/>
</dbReference>
<evidence type="ECO:0000256" key="2">
    <source>
        <dbReference type="SAM" id="Coils"/>
    </source>
</evidence>
<dbReference type="KEGG" id="azz:DEW08_23535"/>
<keyword evidence="3" id="KW-0614">Plasmid</keyword>
<evidence type="ECO:0000313" key="4">
    <source>
        <dbReference type="Proteomes" id="UP000245629"/>
    </source>
</evidence>
<keyword evidence="4" id="KW-1185">Reference proteome</keyword>
<dbReference type="PANTHER" id="PTHR36508">
    <property type="entry name" value="PROTEIN SLYX"/>
    <property type="match status" value="1"/>
</dbReference>
<geneLocation type="plasmid" evidence="3 4">
    <name>unnamed1</name>
</geneLocation>
<comment type="similarity">
    <text evidence="1">Belongs to the SlyX family.</text>
</comment>
<protein>
    <recommendedName>
        <fullName evidence="1">Protein SlyX homolog</fullName>
    </recommendedName>
</protein>
<dbReference type="EMBL" id="CP029356">
    <property type="protein sequence ID" value="AWK89003.1"/>
    <property type="molecule type" value="Genomic_DNA"/>
</dbReference>
<evidence type="ECO:0000256" key="1">
    <source>
        <dbReference type="HAMAP-Rule" id="MF_00715"/>
    </source>
</evidence>
<name>A0A2S2CWV3_9PROT</name>
<dbReference type="InterPro" id="IPR007236">
    <property type="entry name" value="SlyX"/>
</dbReference>
<organism evidence="3 4">
    <name type="scientific">Azospirillum thermophilum</name>
    <dbReference type="NCBI Taxonomy" id="2202148"/>
    <lineage>
        <taxon>Bacteria</taxon>
        <taxon>Pseudomonadati</taxon>
        <taxon>Pseudomonadota</taxon>
        <taxon>Alphaproteobacteria</taxon>
        <taxon>Rhodospirillales</taxon>
        <taxon>Azospirillaceae</taxon>
        <taxon>Azospirillum</taxon>
    </lineage>
</organism>
<dbReference type="AlphaFoldDB" id="A0A2S2CWV3"/>
<feature type="coiled-coil region" evidence="2">
    <location>
        <begin position="13"/>
        <end position="61"/>
    </location>
</feature>